<sequence length="113" mass="11990">MSSNRFKRALPGAVQPSDPAAVASFIAGADAHEAAPAAGTGIDEPQYKVISVPEYDQGGGKMSEAVLFRCTPAVFQELDFVFKHSTAKSKQKLIESILLPQLKAMAKEIKGGQ</sequence>
<dbReference type="AlphaFoldDB" id="A0A845BZW4"/>
<evidence type="ECO:0000313" key="1">
    <source>
        <dbReference type="EMBL" id="MXR38033.1"/>
    </source>
</evidence>
<accession>A0A845BZW4</accession>
<dbReference type="Proteomes" id="UP000467214">
    <property type="component" value="Unassembled WGS sequence"/>
</dbReference>
<protein>
    <submittedName>
        <fullName evidence="1">Uncharacterized protein</fullName>
    </submittedName>
</protein>
<proteinExistence type="predicted"/>
<comment type="caution">
    <text evidence="1">The sequence shown here is derived from an EMBL/GenBank/DDBJ whole genome shotgun (WGS) entry which is preliminary data.</text>
</comment>
<keyword evidence="2" id="KW-1185">Reference proteome</keyword>
<name>A0A845BZW4_9NEIS</name>
<reference evidence="1 2" key="1">
    <citation type="submission" date="2019-12" db="EMBL/GenBank/DDBJ databases">
        <title>Neisseriaceae gen. nov. sp. Genome sequencing and assembly.</title>
        <authorList>
            <person name="Liu Z."/>
            <person name="Li A."/>
        </authorList>
    </citation>
    <scope>NUCLEOTIDE SEQUENCE [LARGE SCALE GENOMIC DNA]</scope>
    <source>
        <strain evidence="1 2">B2N2-7</strain>
    </source>
</reference>
<evidence type="ECO:0000313" key="2">
    <source>
        <dbReference type="Proteomes" id="UP000467214"/>
    </source>
</evidence>
<organism evidence="1 2">
    <name type="scientific">Craterilacuibacter sinensis</name>
    <dbReference type="NCBI Taxonomy" id="2686017"/>
    <lineage>
        <taxon>Bacteria</taxon>
        <taxon>Pseudomonadati</taxon>
        <taxon>Pseudomonadota</taxon>
        <taxon>Betaproteobacteria</taxon>
        <taxon>Neisseriales</taxon>
        <taxon>Neisseriaceae</taxon>
        <taxon>Craterilacuibacter</taxon>
    </lineage>
</organism>
<gene>
    <name evidence="1" type="ORF">GQF02_13725</name>
</gene>
<dbReference type="EMBL" id="WSSB01000014">
    <property type="protein sequence ID" value="MXR38033.1"/>
    <property type="molecule type" value="Genomic_DNA"/>
</dbReference>